<dbReference type="SUPFAM" id="SSF51011">
    <property type="entry name" value="Glycosyl hydrolase domain"/>
    <property type="match status" value="1"/>
</dbReference>
<dbReference type="GO" id="GO:0004135">
    <property type="term" value="F:amylo-alpha-1,6-glucosidase activity"/>
    <property type="evidence" value="ECO:0007669"/>
    <property type="project" value="InterPro"/>
</dbReference>
<dbReference type="Proteomes" id="UP000250443">
    <property type="component" value="Unassembled WGS sequence"/>
</dbReference>
<dbReference type="InterPro" id="IPR006047">
    <property type="entry name" value="GH13_cat_dom"/>
</dbReference>
<dbReference type="Proteomes" id="UP000626180">
    <property type="component" value="Unassembled WGS sequence"/>
</dbReference>
<gene>
    <name evidence="7" type="primary">glgX_2</name>
    <name evidence="6" type="synonym">glgX</name>
    <name evidence="6" type="ORF">IRZ65_14795</name>
    <name evidence="7" type="ORF">NCTC11842_03784</name>
</gene>
<dbReference type="RefSeq" id="WP_010795544.1">
    <property type="nucleotide sequence ID" value="NZ_FQYS01000005.1"/>
</dbReference>
<feature type="region of interest" description="Disordered" evidence="4">
    <location>
        <begin position="470"/>
        <end position="498"/>
    </location>
</feature>
<reference evidence="7 8" key="1">
    <citation type="submission" date="2018-06" db="EMBL/GenBank/DDBJ databases">
        <authorList>
            <consortium name="Pathogen Informatics"/>
            <person name="Doyle S."/>
        </authorList>
    </citation>
    <scope>NUCLEOTIDE SEQUENCE [LARGE SCALE GENOMIC DNA]</scope>
    <source>
        <strain evidence="7 8">NCTC11842</strain>
    </source>
</reference>
<evidence type="ECO:0000313" key="7">
    <source>
        <dbReference type="EMBL" id="SPZ11539.1"/>
    </source>
</evidence>
<dbReference type="GO" id="GO:0005980">
    <property type="term" value="P:glycogen catabolic process"/>
    <property type="evidence" value="ECO:0007669"/>
    <property type="project" value="InterPro"/>
</dbReference>
<reference evidence="6 9" key="2">
    <citation type="submission" date="2020-10" db="EMBL/GenBank/DDBJ databases">
        <title>Genome sequences of Pseudomonas isolates.</title>
        <authorList>
            <person name="Wessels L."/>
            <person name="Reich F."/>
            <person name="Hammerl J."/>
        </authorList>
    </citation>
    <scope>NUCLEOTIDE SEQUENCE [LARGE SCALE GENOMIC DNA]</scope>
    <source>
        <strain evidence="6 9">20-MO00624-0</strain>
    </source>
</reference>
<dbReference type="InterPro" id="IPR017853">
    <property type="entry name" value="GH"/>
</dbReference>
<dbReference type="PANTHER" id="PTHR43002">
    <property type="entry name" value="GLYCOGEN DEBRANCHING ENZYME"/>
    <property type="match status" value="1"/>
</dbReference>
<proteinExistence type="inferred from homology"/>
<dbReference type="CDD" id="cd11326">
    <property type="entry name" value="AmyAc_Glg_debranch"/>
    <property type="match status" value="1"/>
</dbReference>
<sequence>MPRHVTHLETGNPAELGATLVGDGINFAVWAPEAERVELCLYDAKGEHETHRLVFHEKTGSVWHGHFPGGKAGQRYGLRAYGAYQPSQGLYFNPHKLLVDPYAKAVDRPFVLHPSVYGFDPDHHDRPDHRDSAAHVPKAIVQAPLTPLELEGPRYKGSQSLIYELHVRGMTMQHPKVPKTMRGKLAGLRQPAVIEYLQKLGVTTLELLPIAAWADDRHLPKLGLGNYWGYNPVTMMAVDPRLAGRDAIIELRETVAALHAAGFEVILDVVFNHTGEGDELGPTFCMRGLDNRGYYRLHPDDPSVYINDAGCGNCLALQREPGLRLTMDSLRYWVQAAGIDGFRFDLAPALGRLETGFSVDAPLMLAIAQDPILKQVKLIAEPWDIGPGGYQVGQFRSPWAEWNDDFRDDVRKFWRGDDGMRGALATRLSGSADLYDRHGRNIDASINFVTAHDGLTLADLVTYAHKHNEANGEENRDGTQDNHSWNNGAEGPTDDPHINEQRAADQRALLATLLLAGGTPMLTAGDEFGRTQHGNNNAYVQDNPLSWLDWALASSPTGKRQIDFVARLAALRRQYKALQAEHFIGRPAHGDWVSVQWLDAEGEPLDEAGWNRPESAPLALVLSPMNGAGHLRAERLWLCFQPLNHPQTCRLALSRDGHHWSLILDSARPELEAGHAVYSSAESLALGRGVSIAVELLRP</sequence>
<dbReference type="InterPro" id="IPR011837">
    <property type="entry name" value="Glycogen_debranch_GlgX"/>
</dbReference>
<dbReference type="InterPro" id="IPR013783">
    <property type="entry name" value="Ig-like_fold"/>
</dbReference>
<dbReference type="CDD" id="cd02856">
    <property type="entry name" value="E_set_GDE_Isoamylase_N"/>
    <property type="match status" value="1"/>
</dbReference>
<evidence type="ECO:0000256" key="3">
    <source>
        <dbReference type="ARBA" id="ARBA00023295"/>
    </source>
</evidence>
<accession>A0A2X2ET20</accession>
<name>A0A2X2ET20_PSELU</name>
<dbReference type="EMBL" id="UAUF01000014">
    <property type="protein sequence ID" value="SPZ11539.1"/>
    <property type="molecule type" value="Genomic_DNA"/>
</dbReference>
<dbReference type="AlphaFoldDB" id="A0A2X2ET20"/>
<protein>
    <submittedName>
        <fullName evidence="7">Glycogen debranching protein GlgX</fullName>
        <ecNumber evidence="7">3.2.1.-</ecNumber>
    </submittedName>
</protein>
<dbReference type="Gene3D" id="2.60.40.1180">
    <property type="entry name" value="Golgi alpha-mannosidase II"/>
    <property type="match status" value="1"/>
</dbReference>
<dbReference type="NCBIfam" id="TIGR02100">
    <property type="entry name" value="glgX_debranch"/>
    <property type="match status" value="1"/>
</dbReference>
<dbReference type="InterPro" id="IPR044505">
    <property type="entry name" value="GlgX_Isoamylase_N_E_set"/>
</dbReference>
<keyword evidence="9" id="KW-1185">Reference proteome</keyword>
<dbReference type="Gene3D" id="2.60.40.10">
    <property type="entry name" value="Immunoglobulins"/>
    <property type="match status" value="1"/>
</dbReference>
<organism evidence="7 8">
    <name type="scientific">Pseudomonas luteola</name>
    <dbReference type="NCBI Taxonomy" id="47886"/>
    <lineage>
        <taxon>Bacteria</taxon>
        <taxon>Pseudomonadati</taxon>
        <taxon>Pseudomonadota</taxon>
        <taxon>Gammaproteobacteria</taxon>
        <taxon>Pseudomonadales</taxon>
        <taxon>Pseudomonadaceae</taxon>
        <taxon>Pseudomonas</taxon>
    </lineage>
</organism>
<evidence type="ECO:0000259" key="5">
    <source>
        <dbReference type="SMART" id="SM00642"/>
    </source>
</evidence>
<evidence type="ECO:0000313" key="8">
    <source>
        <dbReference type="Proteomes" id="UP000250443"/>
    </source>
</evidence>
<keyword evidence="3 7" id="KW-0326">Glycosidase</keyword>
<evidence type="ECO:0000256" key="2">
    <source>
        <dbReference type="ARBA" id="ARBA00022801"/>
    </source>
</evidence>
<dbReference type="EMBL" id="JADMCD010000007">
    <property type="protein sequence ID" value="MBF8641951.1"/>
    <property type="molecule type" value="Genomic_DNA"/>
</dbReference>
<evidence type="ECO:0000313" key="6">
    <source>
        <dbReference type="EMBL" id="MBF8641951.1"/>
    </source>
</evidence>
<dbReference type="Pfam" id="PF00128">
    <property type="entry name" value="Alpha-amylase"/>
    <property type="match status" value="1"/>
</dbReference>
<keyword evidence="2 7" id="KW-0378">Hydrolase</keyword>
<evidence type="ECO:0000313" key="9">
    <source>
        <dbReference type="Proteomes" id="UP000626180"/>
    </source>
</evidence>
<dbReference type="Gene3D" id="3.20.20.80">
    <property type="entry name" value="Glycosidases"/>
    <property type="match status" value="1"/>
</dbReference>
<feature type="compositionally biased region" description="Basic and acidic residues" evidence="4">
    <location>
        <begin position="470"/>
        <end position="480"/>
    </location>
</feature>
<feature type="domain" description="Glycosyl hydrolase family 13 catalytic" evidence="5">
    <location>
        <begin position="164"/>
        <end position="572"/>
    </location>
</feature>
<dbReference type="InterPro" id="IPR014756">
    <property type="entry name" value="Ig_E-set"/>
</dbReference>
<dbReference type="SMART" id="SM00642">
    <property type="entry name" value="Aamy"/>
    <property type="match status" value="1"/>
</dbReference>
<dbReference type="SUPFAM" id="SSF81296">
    <property type="entry name" value="E set domains"/>
    <property type="match status" value="1"/>
</dbReference>
<dbReference type="SUPFAM" id="SSF51445">
    <property type="entry name" value="(Trans)glycosidases"/>
    <property type="match status" value="1"/>
</dbReference>
<evidence type="ECO:0000256" key="4">
    <source>
        <dbReference type="SAM" id="MobiDB-lite"/>
    </source>
</evidence>
<dbReference type="InterPro" id="IPR004193">
    <property type="entry name" value="Glyco_hydro_13_N"/>
</dbReference>
<dbReference type="InterPro" id="IPR013780">
    <property type="entry name" value="Glyco_hydro_b"/>
</dbReference>
<dbReference type="EC" id="3.2.1.-" evidence="7"/>
<evidence type="ECO:0000256" key="1">
    <source>
        <dbReference type="ARBA" id="ARBA00008061"/>
    </source>
</evidence>
<dbReference type="Pfam" id="PF02922">
    <property type="entry name" value="CBM_48"/>
    <property type="match status" value="1"/>
</dbReference>
<comment type="similarity">
    <text evidence="1">Belongs to the glycosyl hydrolase 13 family.</text>
</comment>